<dbReference type="GO" id="GO:0048468">
    <property type="term" value="P:cell development"/>
    <property type="evidence" value="ECO:0007669"/>
    <property type="project" value="UniProtKB-ARBA"/>
</dbReference>
<keyword evidence="10 16" id="KW-0862">Zinc</keyword>
<feature type="active site" evidence="15 18">
    <location>
        <position position="225"/>
    </location>
</feature>
<evidence type="ECO:0000256" key="11">
    <source>
        <dbReference type="ARBA" id="ARBA00023049"/>
    </source>
</evidence>
<dbReference type="InterPro" id="IPR006026">
    <property type="entry name" value="Peptidase_Metallo"/>
</dbReference>
<dbReference type="PANTHER" id="PTHR24251">
    <property type="entry name" value="OVOCHYMASE-RELATED"/>
    <property type="match status" value="1"/>
</dbReference>
<reference evidence="24" key="2">
    <citation type="submission" date="2023-05" db="EMBL/GenBank/DDBJ databases">
        <authorList>
            <person name="Fouks B."/>
        </authorList>
    </citation>
    <scope>NUCLEOTIDE SEQUENCE</scope>
    <source>
        <strain evidence="24">Stay&amp;Tobe</strain>
        <tissue evidence="24">Testes</tissue>
    </source>
</reference>
<feature type="non-terminal residue" evidence="24">
    <location>
        <position position="965"/>
    </location>
</feature>
<dbReference type="SMART" id="SM00181">
    <property type="entry name" value="EGF"/>
    <property type="match status" value="2"/>
</dbReference>
<evidence type="ECO:0000256" key="14">
    <source>
        <dbReference type="ARBA" id="ARBA00023180"/>
    </source>
</evidence>
<dbReference type="InterPro" id="IPR034036">
    <property type="entry name" value="ZnMP_TLD/BMP1"/>
</dbReference>
<feature type="domain" description="CUB" evidence="21">
    <location>
        <begin position="451"/>
        <end position="563"/>
    </location>
</feature>
<dbReference type="GO" id="GO:0048731">
    <property type="term" value="P:system development"/>
    <property type="evidence" value="ECO:0007669"/>
    <property type="project" value="UniProtKB-ARBA"/>
</dbReference>
<feature type="domain" description="EGF-like" evidence="22">
    <location>
        <begin position="563"/>
        <end position="603"/>
    </location>
</feature>
<comment type="cofactor">
    <cofactor evidence="18 19">
        <name>Zn(2+)</name>
        <dbReference type="ChEBI" id="CHEBI:29105"/>
    </cofactor>
    <text evidence="18 19">Binds 1 zinc ion per subunit.</text>
</comment>
<dbReference type="Pfam" id="PF01400">
    <property type="entry name" value="Astacin"/>
    <property type="match status" value="1"/>
</dbReference>
<evidence type="ECO:0000256" key="18">
    <source>
        <dbReference type="PROSITE-ProRule" id="PRU01211"/>
    </source>
</evidence>
<dbReference type="GO" id="GO:0008270">
    <property type="term" value="F:zinc ion binding"/>
    <property type="evidence" value="ECO:0007669"/>
    <property type="project" value="UniProtKB-UniRule"/>
</dbReference>
<dbReference type="InterPro" id="IPR035914">
    <property type="entry name" value="Sperma_CUB_dom_sf"/>
</dbReference>
<evidence type="ECO:0000256" key="6">
    <source>
        <dbReference type="ARBA" id="ARBA00022723"/>
    </source>
</evidence>
<evidence type="ECO:0000256" key="12">
    <source>
        <dbReference type="ARBA" id="ARBA00023145"/>
    </source>
</evidence>
<dbReference type="PIRSF" id="PIRSF001199">
    <property type="entry name" value="BMP_1/tolloid-like"/>
    <property type="match status" value="1"/>
</dbReference>
<dbReference type="GO" id="GO:0005615">
    <property type="term" value="C:extracellular space"/>
    <property type="evidence" value="ECO:0007669"/>
    <property type="project" value="UniProtKB-ARBA"/>
</dbReference>
<feature type="domain" description="CUB" evidence="21">
    <location>
        <begin position="767"/>
        <end position="879"/>
    </location>
</feature>
<dbReference type="InterPro" id="IPR001881">
    <property type="entry name" value="EGF-like_Ca-bd_dom"/>
</dbReference>
<dbReference type="Gene3D" id="2.10.25.10">
    <property type="entry name" value="Laminin"/>
    <property type="match status" value="2"/>
</dbReference>
<dbReference type="Gene3D" id="3.40.390.10">
    <property type="entry name" value="Collagenase (Catalytic Domain)"/>
    <property type="match status" value="1"/>
</dbReference>
<keyword evidence="13 18" id="KW-1015">Disulfide bond</keyword>
<evidence type="ECO:0000259" key="23">
    <source>
        <dbReference type="PROSITE" id="PS51864"/>
    </source>
</evidence>
<keyword evidence="9 18" id="KW-0378">Hydrolase</keyword>
<evidence type="ECO:0000259" key="22">
    <source>
        <dbReference type="PROSITE" id="PS50026"/>
    </source>
</evidence>
<feature type="domain" description="CUB" evidence="21">
    <location>
        <begin position="606"/>
        <end position="723"/>
    </location>
</feature>
<dbReference type="GO" id="GO:0032927">
    <property type="term" value="P:positive regulation of activin receptor signaling pathway"/>
    <property type="evidence" value="ECO:0007669"/>
    <property type="project" value="UniProtKB-ARBA"/>
</dbReference>
<dbReference type="SUPFAM" id="SSF55486">
    <property type="entry name" value="Metalloproteases ('zincins'), catalytic domain"/>
    <property type="match status" value="1"/>
</dbReference>
<evidence type="ECO:0000256" key="20">
    <source>
        <dbReference type="SAM" id="MobiDB-lite"/>
    </source>
</evidence>
<feature type="non-terminal residue" evidence="24">
    <location>
        <position position="1"/>
    </location>
</feature>
<feature type="binding site" evidence="16 18">
    <location>
        <position position="224"/>
    </location>
    <ligand>
        <name>Zn(2+)</name>
        <dbReference type="ChEBI" id="CHEBI:29105"/>
        <note>catalytic</note>
    </ligand>
</feature>
<keyword evidence="6 16" id="KW-0479">Metal-binding</keyword>
<dbReference type="Pfam" id="PF14670">
    <property type="entry name" value="FXa_inhibition"/>
    <property type="match status" value="2"/>
</dbReference>
<feature type="compositionally biased region" description="Basic and acidic residues" evidence="20">
    <location>
        <begin position="32"/>
        <end position="47"/>
    </location>
</feature>
<dbReference type="SUPFAM" id="SSF49854">
    <property type="entry name" value="Spermadhesin, CUB domain"/>
    <property type="match status" value="5"/>
</dbReference>
<evidence type="ECO:0000256" key="4">
    <source>
        <dbReference type="ARBA" id="ARBA00022536"/>
    </source>
</evidence>
<dbReference type="AlphaFoldDB" id="A0AAD7ZRY0"/>
<dbReference type="CDD" id="cd00054">
    <property type="entry name" value="EGF_CA"/>
    <property type="match status" value="2"/>
</dbReference>
<dbReference type="InterPro" id="IPR024079">
    <property type="entry name" value="MetalloPept_cat_dom_sf"/>
</dbReference>
<dbReference type="PROSITE" id="PS01180">
    <property type="entry name" value="CUB"/>
    <property type="match status" value="5"/>
</dbReference>
<evidence type="ECO:0000256" key="10">
    <source>
        <dbReference type="ARBA" id="ARBA00022833"/>
    </source>
</evidence>
<keyword evidence="2" id="KW-0217">Developmental protein</keyword>
<dbReference type="FunFam" id="2.60.120.290:FF:000004">
    <property type="entry name" value="Metalloendopeptidase"/>
    <property type="match status" value="2"/>
</dbReference>
<dbReference type="InterPro" id="IPR015446">
    <property type="entry name" value="BMP_1/tolloid-like"/>
</dbReference>
<dbReference type="EC" id="3.4.24.-" evidence="19"/>
<sequence length="965" mass="109961">NYEPKGKTLQNRKTMSHRNRKTPSTPKQGSEFSEKETNKTTHHENTRFHFHNHTRKESRRHRMHDKSQTQHKRPRKGDESCHSEHRQSLKESSKPPIEPTITPEEVTNFEKISKDEVEEREEKRRRVTRAATARKERVWDYGVIPYEIDGNFSGAHKALFKQAMRHWENFTCVKFVERMPMEHPNYILFTERPCGCCSFVGKRGNGPQAISIGKNCDKFGIVVHELGHVVGFWHEHTRPDRDDHVQIVRDNIMTGQEYNFNKLTEEEVNSLGLPYDYDSIMHYARNTFSKGTYLDTILPLERFTNKRRPEIGQRIRLSEGDIAQTNLLYKCFRCGRTFQENAASFSSPSHPNSSPPVEGERCEWRITATHGERIVLNITELDIFSSNNCRSDYLEVRDGYWHKSPVLGRYCGNSHIHNPIISTGSRMLVTYITSTRQNGHRGFTANYEAVCGGHLEMGSGHLESPNYPEDYQANKECVWKISVPQNFQVALKFESFEVENHDNCVYDYLEIRDGPTADSTLLGLFCGYKIPSDIRSTGNQLYVKFVSDGSVQKAGFSARFMQEFDECTLKTDGCEHHCINTLGGYECACRIGYELHSDGKHCEDACGGLFDASNGTITSPSFPELYPGNKNCIWEIIAPPQYRITLNFTHFELEGNNVYQQECEYDSVEVHSKMGEDVMRRHGVFCGSRVPPLITSEGNSLRVEFTSDNSVQKSGFAAVFFTDMDECATNNGGCQHECRNTVGSYACSCHNGFMLHENGHDCKEGGCKYEITAPYGTISSPNYPDYYPSRKDCVWHFTTTPGHRIKLIFNEFELEPHQECAYDHIVIYDGDSPESHTLGRFCGSKAPHPIIATGNQMFLVFKSDASVQRKGFFASHTTACGGHLQATDRVKHLYSHSKYADHNYENRADCDWSIEAEPGRIVHLTFLTFEVEDEQDCGYDYVEVYSGLDASGPSYGRFCGNSIAG</sequence>
<evidence type="ECO:0000256" key="8">
    <source>
        <dbReference type="ARBA" id="ARBA00022737"/>
    </source>
</evidence>
<dbReference type="GO" id="GO:0005509">
    <property type="term" value="F:calcium ion binding"/>
    <property type="evidence" value="ECO:0007669"/>
    <property type="project" value="InterPro"/>
</dbReference>
<keyword evidence="3" id="KW-0964">Secreted</keyword>
<dbReference type="InterPro" id="IPR001506">
    <property type="entry name" value="Peptidase_M12A"/>
</dbReference>
<dbReference type="EMBL" id="JASPKZ010007249">
    <property type="protein sequence ID" value="KAJ9585785.1"/>
    <property type="molecule type" value="Genomic_DNA"/>
</dbReference>
<evidence type="ECO:0000256" key="1">
    <source>
        <dbReference type="ARBA" id="ARBA00004613"/>
    </source>
</evidence>
<evidence type="ECO:0000256" key="3">
    <source>
        <dbReference type="ARBA" id="ARBA00022525"/>
    </source>
</evidence>
<name>A0AAD7ZRY0_DIPPU</name>
<dbReference type="Pfam" id="PF00431">
    <property type="entry name" value="CUB"/>
    <property type="match status" value="5"/>
</dbReference>
<evidence type="ECO:0000313" key="24">
    <source>
        <dbReference type="EMBL" id="KAJ9585785.1"/>
    </source>
</evidence>
<feature type="compositionally biased region" description="Basic residues" evidence="20">
    <location>
        <begin position="48"/>
        <end position="75"/>
    </location>
</feature>
<dbReference type="Gene3D" id="2.60.120.290">
    <property type="entry name" value="Spermadhesin, CUB domain"/>
    <property type="match status" value="5"/>
</dbReference>
<keyword evidence="7" id="KW-0732">Signal</keyword>
<dbReference type="InterPro" id="IPR000152">
    <property type="entry name" value="EGF-type_Asp/Asn_hydroxyl_site"/>
</dbReference>
<dbReference type="CDD" id="cd04281">
    <property type="entry name" value="ZnMc_BMP1_TLD"/>
    <property type="match status" value="1"/>
</dbReference>
<dbReference type="FunFam" id="3.40.390.10:FF:000004">
    <property type="entry name" value="Metalloendopeptidase"/>
    <property type="match status" value="1"/>
</dbReference>
<dbReference type="GO" id="GO:0008586">
    <property type="term" value="P:imaginal disc-derived wing vein morphogenesis"/>
    <property type="evidence" value="ECO:0007669"/>
    <property type="project" value="UniProtKB-ARBA"/>
</dbReference>
<evidence type="ECO:0000256" key="17">
    <source>
        <dbReference type="PROSITE-ProRule" id="PRU00076"/>
    </source>
</evidence>
<dbReference type="FunFam" id="2.60.120.290:FF:000005">
    <property type="entry name" value="Procollagen C-endopeptidase enhancer 1"/>
    <property type="match status" value="1"/>
</dbReference>
<feature type="compositionally biased region" description="Basic and acidic residues" evidence="20">
    <location>
        <begin position="111"/>
        <end position="124"/>
    </location>
</feature>
<dbReference type="GO" id="GO:0016485">
    <property type="term" value="P:protein processing"/>
    <property type="evidence" value="ECO:0007669"/>
    <property type="project" value="UniProtKB-ARBA"/>
</dbReference>
<feature type="disulfide bond" evidence="18">
    <location>
        <begin position="196"/>
        <end position="197"/>
    </location>
</feature>
<evidence type="ECO:0000259" key="21">
    <source>
        <dbReference type="PROSITE" id="PS01180"/>
    </source>
</evidence>
<evidence type="ECO:0000256" key="5">
    <source>
        <dbReference type="ARBA" id="ARBA00022670"/>
    </source>
</evidence>
<dbReference type="CDD" id="cd00041">
    <property type="entry name" value="CUB"/>
    <property type="match status" value="5"/>
</dbReference>
<feature type="disulfide bond" evidence="18">
    <location>
        <begin position="194"/>
        <end position="216"/>
    </location>
</feature>
<dbReference type="SMART" id="SM00179">
    <property type="entry name" value="EGF_CA"/>
    <property type="match status" value="2"/>
</dbReference>
<dbReference type="InterPro" id="IPR018097">
    <property type="entry name" value="EGF_Ca-bd_CS"/>
</dbReference>
<keyword evidence="12" id="KW-0865">Zymogen</keyword>
<organism evidence="24 25">
    <name type="scientific">Diploptera punctata</name>
    <name type="common">Pacific beetle cockroach</name>
    <dbReference type="NCBI Taxonomy" id="6984"/>
    <lineage>
        <taxon>Eukaryota</taxon>
        <taxon>Metazoa</taxon>
        <taxon>Ecdysozoa</taxon>
        <taxon>Arthropoda</taxon>
        <taxon>Hexapoda</taxon>
        <taxon>Insecta</taxon>
        <taxon>Pterygota</taxon>
        <taxon>Neoptera</taxon>
        <taxon>Polyneoptera</taxon>
        <taxon>Dictyoptera</taxon>
        <taxon>Blattodea</taxon>
        <taxon>Blaberoidea</taxon>
        <taxon>Blaberidae</taxon>
        <taxon>Diplopterinae</taxon>
        <taxon>Diploptera</taxon>
    </lineage>
</organism>
<dbReference type="FunFam" id="2.10.25.10:FF:000240">
    <property type="entry name" value="Vitamin K-dependent protein S"/>
    <property type="match status" value="2"/>
</dbReference>
<dbReference type="PRINTS" id="PR00480">
    <property type="entry name" value="ASTACIN"/>
</dbReference>
<dbReference type="InterPro" id="IPR000742">
    <property type="entry name" value="EGF"/>
</dbReference>
<dbReference type="PROSITE" id="PS51864">
    <property type="entry name" value="ASTACIN"/>
    <property type="match status" value="1"/>
</dbReference>
<feature type="domain" description="EGF-like" evidence="22">
    <location>
        <begin position="723"/>
        <end position="763"/>
    </location>
</feature>
<dbReference type="SUPFAM" id="SSF57196">
    <property type="entry name" value="EGF/Laminin"/>
    <property type="match status" value="2"/>
</dbReference>
<feature type="domain" description="CUB" evidence="21">
    <location>
        <begin position="880"/>
        <end position="965"/>
    </location>
</feature>
<dbReference type="SMART" id="SM00042">
    <property type="entry name" value="CUB"/>
    <property type="match status" value="5"/>
</dbReference>
<dbReference type="GO" id="GO:0030513">
    <property type="term" value="P:positive regulation of BMP signaling pathway"/>
    <property type="evidence" value="ECO:0007669"/>
    <property type="project" value="UniProtKB-ARBA"/>
</dbReference>
<dbReference type="PROSITE" id="PS01187">
    <property type="entry name" value="EGF_CA"/>
    <property type="match status" value="2"/>
</dbReference>
<dbReference type="Proteomes" id="UP001233999">
    <property type="component" value="Unassembled WGS sequence"/>
</dbReference>
<evidence type="ECO:0000256" key="15">
    <source>
        <dbReference type="PIRSR" id="PIRSR001199-1"/>
    </source>
</evidence>
<evidence type="ECO:0000256" key="2">
    <source>
        <dbReference type="ARBA" id="ARBA00022473"/>
    </source>
</evidence>
<feature type="binding site" evidence="16 18">
    <location>
        <position position="234"/>
    </location>
    <ligand>
        <name>Zn(2+)</name>
        <dbReference type="ChEBI" id="CHEBI:29105"/>
        <note>catalytic</note>
    </ligand>
</feature>
<dbReference type="PROSITE" id="PS00010">
    <property type="entry name" value="ASX_HYDROXYL"/>
    <property type="match status" value="2"/>
</dbReference>
<feature type="compositionally biased region" description="Basic and acidic residues" evidence="20">
    <location>
        <begin position="76"/>
        <end position="93"/>
    </location>
</feature>
<keyword evidence="8" id="KW-0677">Repeat</keyword>
<accession>A0AAD7ZRY0</accession>
<reference evidence="24" key="1">
    <citation type="journal article" date="2023" name="IScience">
        <title>Live-bearing cockroach genome reveals convergent evolutionary mechanisms linked to viviparity in insects and beyond.</title>
        <authorList>
            <person name="Fouks B."/>
            <person name="Harrison M.C."/>
            <person name="Mikhailova A.A."/>
            <person name="Marchal E."/>
            <person name="English S."/>
            <person name="Carruthers M."/>
            <person name="Jennings E.C."/>
            <person name="Chiamaka E.L."/>
            <person name="Frigard R.A."/>
            <person name="Pippel M."/>
            <person name="Attardo G.M."/>
            <person name="Benoit J.B."/>
            <person name="Bornberg-Bauer E."/>
            <person name="Tobe S.S."/>
        </authorList>
    </citation>
    <scope>NUCLEOTIDE SEQUENCE</scope>
    <source>
        <strain evidence="24">Stay&amp;Tobe</strain>
    </source>
</reference>
<evidence type="ECO:0000313" key="25">
    <source>
        <dbReference type="Proteomes" id="UP001233999"/>
    </source>
</evidence>
<evidence type="ECO:0000256" key="13">
    <source>
        <dbReference type="ARBA" id="ARBA00023157"/>
    </source>
</evidence>
<gene>
    <name evidence="24" type="ORF">L9F63_002422</name>
</gene>
<dbReference type="PROSITE" id="PS01186">
    <property type="entry name" value="EGF_2"/>
    <property type="match status" value="2"/>
</dbReference>
<dbReference type="SMART" id="SM00235">
    <property type="entry name" value="ZnMc"/>
    <property type="match status" value="1"/>
</dbReference>
<evidence type="ECO:0000256" key="19">
    <source>
        <dbReference type="RuleBase" id="RU361183"/>
    </source>
</evidence>
<feature type="domain" description="Peptidase M12A" evidence="23">
    <location>
        <begin position="130"/>
        <end position="335"/>
    </location>
</feature>
<feature type="domain" description="CUB" evidence="21">
    <location>
        <begin position="334"/>
        <end position="450"/>
    </location>
</feature>
<feature type="region of interest" description="Disordered" evidence="20">
    <location>
        <begin position="1"/>
        <end position="131"/>
    </location>
</feature>
<keyword evidence="14" id="KW-0325">Glycoprotein</keyword>
<protein>
    <recommendedName>
        <fullName evidence="19">Metalloendopeptidase</fullName>
        <ecNumber evidence="19">3.4.24.-</ecNumber>
    </recommendedName>
</protein>
<evidence type="ECO:0000256" key="16">
    <source>
        <dbReference type="PIRSR" id="PIRSR001199-2"/>
    </source>
</evidence>
<dbReference type="FunFam" id="2.60.120.290:FF:000052">
    <property type="entry name" value="Metalloendopeptidase"/>
    <property type="match status" value="1"/>
</dbReference>
<comment type="caution">
    <text evidence="24">The sequence shown here is derived from an EMBL/GenBank/DDBJ whole genome shotgun (WGS) entry which is preliminary data.</text>
</comment>
<dbReference type="InterPro" id="IPR000859">
    <property type="entry name" value="CUB_dom"/>
</dbReference>
<dbReference type="GO" id="GO:0004222">
    <property type="term" value="F:metalloendopeptidase activity"/>
    <property type="evidence" value="ECO:0007669"/>
    <property type="project" value="UniProtKB-UniRule"/>
</dbReference>
<dbReference type="PROSITE" id="PS50026">
    <property type="entry name" value="EGF_3"/>
    <property type="match status" value="2"/>
</dbReference>
<dbReference type="PANTHER" id="PTHR24251:SF43">
    <property type="entry name" value="TOLLOID-LIKE PROTEIN 2"/>
    <property type="match status" value="1"/>
</dbReference>
<proteinExistence type="predicted"/>
<comment type="subcellular location">
    <subcellularLocation>
        <location evidence="1">Secreted</location>
    </subcellularLocation>
</comment>
<comment type="caution">
    <text evidence="17">Lacks conserved residue(s) required for the propagation of feature annotation.</text>
</comment>
<keyword evidence="11 18" id="KW-0482">Metalloprotease</keyword>
<evidence type="ECO:0000256" key="7">
    <source>
        <dbReference type="ARBA" id="ARBA00022729"/>
    </source>
</evidence>
<keyword evidence="5 18" id="KW-0645">Protease</keyword>
<keyword evidence="4 17" id="KW-0245">EGF-like domain</keyword>
<keyword evidence="25" id="KW-1185">Reference proteome</keyword>
<feature type="compositionally biased region" description="Polar residues" evidence="20">
    <location>
        <begin position="22"/>
        <end position="31"/>
    </location>
</feature>
<evidence type="ECO:0000256" key="9">
    <source>
        <dbReference type="ARBA" id="ARBA00022801"/>
    </source>
</evidence>
<feature type="binding site" evidence="16 18">
    <location>
        <position position="228"/>
    </location>
    <ligand>
        <name>Zn(2+)</name>
        <dbReference type="ChEBI" id="CHEBI:29105"/>
        <note>catalytic</note>
    </ligand>
</feature>